<gene>
    <name evidence="8" type="ORF">NIES2119_26370</name>
</gene>
<dbReference type="SUPFAM" id="SSF56349">
    <property type="entry name" value="DNA breaking-rejoining enzymes"/>
    <property type="match status" value="1"/>
</dbReference>
<protein>
    <submittedName>
        <fullName evidence="8">Recombinase XerC</fullName>
    </submittedName>
</protein>
<dbReference type="GO" id="GO:0015074">
    <property type="term" value="P:DNA integration"/>
    <property type="evidence" value="ECO:0007669"/>
    <property type="project" value="UniProtKB-KW"/>
</dbReference>
<evidence type="ECO:0000256" key="1">
    <source>
        <dbReference type="ARBA" id="ARBA00008857"/>
    </source>
</evidence>
<dbReference type="GO" id="GO:0006310">
    <property type="term" value="P:DNA recombination"/>
    <property type="evidence" value="ECO:0007669"/>
    <property type="project" value="UniProtKB-KW"/>
</dbReference>
<dbReference type="InterPro" id="IPR050090">
    <property type="entry name" value="Tyrosine_recombinase_XerCD"/>
</dbReference>
<dbReference type="CDD" id="cd00397">
    <property type="entry name" value="DNA_BRE_C"/>
    <property type="match status" value="1"/>
</dbReference>
<dbReference type="RefSeq" id="WP_073596468.1">
    <property type="nucleotide sequence ID" value="NZ_MRCE01000040.1"/>
</dbReference>
<comment type="caution">
    <text evidence="8">The sequence shown here is derived from an EMBL/GenBank/DDBJ whole genome shotgun (WGS) entry which is preliminary data.</text>
</comment>
<dbReference type="AlphaFoldDB" id="A0A1U7I7M0"/>
<keyword evidence="3 5" id="KW-0238">DNA-binding</keyword>
<feature type="domain" description="Core-binding (CB)" evidence="7">
    <location>
        <begin position="3"/>
        <end position="80"/>
    </location>
</feature>
<dbReference type="Pfam" id="PF00589">
    <property type="entry name" value="Phage_integrase"/>
    <property type="match status" value="1"/>
</dbReference>
<keyword evidence="2" id="KW-0229">DNA integration</keyword>
<dbReference type="PROSITE" id="PS51900">
    <property type="entry name" value="CB"/>
    <property type="match status" value="1"/>
</dbReference>
<dbReference type="EMBL" id="MRCE01000040">
    <property type="protein sequence ID" value="OKH32364.1"/>
    <property type="molecule type" value="Genomic_DNA"/>
</dbReference>
<dbReference type="PANTHER" id="PTHR30349">
    <property type="entry name" value="PHAGE INTEGRASE-RELATED"/>
    <property type="match status" value="1"/>
</dbReference>
<dbReference type="Gene3D" id="1.10.150.130">
    <property type="match status" value="1"/>
</dbReference>
<keyword evidence="4" id="KW-0233">DNA recombination</keyword>
<dbReference type="Pfam" id="PF02899">
    <property type="entry name" value="Phage_int_SAM_1"/>
    <property type="match status" value="1"/>
</dbReference>
<dbReference type="STRING" id="454136.NIES2119_26370"/>
<dbReference type="OrthoDB" id="9801717at2"/>
<dbReference type="InterPro" id="IPR013762">
    <property type="entry name" value="Integrase-like_cat_sf"/>
</dbReference>
<evidence type="ECO:0000259" key="6">
    <source>
        <dbReference type="PROSITE" id="PS51898"/>
    </source>
</evidence>
<dbReference type="Gene3D" id="1.10.443.10">
    <property type="entry name" value="Intergrase catalytic core"/>
    <property type="match status" value="1"/>
</dbReference>
<dbReference type="InterPro" id="IPR010998">
    <property type="entry name" value="Integrase_recombinase_N"/>
</dbReference>
<organism evidence="8 9">
    <name type="scientific">[Phormidium ambiguum] IAM M-71</name>
    <dbReference type="NCBI Taxonomy" id="454136"/>
    <lineage>
        <taxon>Bacteria</taxon>
        <taxon>Bacillati</taxon>
        <taxon>Cyanobacteriota</taxon>
        <taxon>Cyanophyceae</taxon>
        <taxon>Oscillatoriophycideae</taxon>
        <taxon>Aerosakkonematales</taxon>
        <taxon>Aerosakkonemataceae</taxon>
        <taxon>Floridanema</taxon>
    </lineage>
</organism>
<dbReference type="GO" id="GO:0003677">
    <property type="term" value="F:DNA binding"/>
    <property type="evidence" value="ECO:0007669"/>
    <property type="project" value="UniProtKB-UniRule"/>
</dbReference>
<evidence type="ECO:0000313" key="9">
    <source>
        <dbReference type="Proteomes" id="UP000185860"/>
    </source>
</evidence>
<feature type="domain" description="Tyr recombinase" evidence="6">
    <location>
        <begin position="109"/>
        <end position="287"/>
    </location>
</feature>
<evidence type="ECO:0000256" key="5">
    <source>
        <dbReference type="PROSITE-ProRule" id="PRU01248"/>
    </source>
</evidence>
<dbReference type="InterPro" id="IPR044068">
    <property type="entry name" value="CB"/>
</dbReference>
<evidence type="ECO:0000256" key="3">
    <source>
        <dbReference type="ARBA" id="ARBA00023125"/>
    </source>
</evidence>
<dbReference type="PROSITE" id="PS51898">
    <property type="entry name" value="TYR_RECOMBINASE"/>
    <property type="match status" value="1"/>
</dbReference>
<dbReference type="Proteomes" id="UP000185860">
    <property type="component" value="Unassembled WGS sequence"/>
</dbReference>
<dbReference type="InterPro" id="IPR011010">
    <property type="entry name" value="DNA_brk_join_enz"/>
</dbReference>
<comment type="similarity">
    <text evidence="1">Belongs to the 'phage' integrase family.</text>
</comment>
<accession>A0A1U7I7M0</accession>
<dbReference type="InterPro" id="IPR004107">
    <property type="entry name" value="Integrase_SAM-like_N"/>
</dbReference>
<name>A0A1U7I7M0_9CYAN</name>
<dbReference type="InterPro" id="IPR002104">
    <property type="entry name" value="Integrase_catalytic"/>
</dbReference>
<evidence type="ECO:0000256" key="2">
    <source>
        <dbReference type="ARBA" id="ARBA00022908"/>
    </source>
</evidence>
<reference evidence="8 9" key="1">
    <citation type="submission" date="2016-11" db="EMBL/GenBank/DDBJ databases">
        <title>Draft Genome Sequences of Nine Cyanobacterial Strains from Diverse Habitats.</title>
        <authorList>
            <person name="Zhu T."/>
            <person name="Hou S."/>
            <person name="Lu X."/>
            <person name="Hess W.R."/>
        </authorList>
    </citation>
    <scope>NUCLEOTIDE SEQUENCE [LARGE SCALE GENOMIC DNA]</scope>
    <source>
        <strain evidence="8 9">IAM M-71</strain>
    </source>
</reference>
<evidence type="ECO:0000313" key="8">
    <source>
        <dbReference type="EMBL" id="OKH32364.1"/>
    </source>
</evidence>
<evidence type="ECO:0000256" key="4">
    <source>
        <dbReference type="ARBA" id="ARBA00023172"/>
    </source>
</evidence>
<proteinExistence type="inferred from homology"/>
<sequence>MTITLARLATQFLERRGLSQSTQRSYELTLMPLLAQYGGWAIEIISRQMLSEYLESLAHLSITTHHRHQAIIQALFNFAVEQGYLMVNPIAGLKRRKPDPRKEEHDTDQVVRYLSEEQLSVLYEVVANDTRMHAIVRLLHRTGARIGELLALDLEQVDKVARKFQVVGKGNKRRWCFYSEDAALVMSEYIKYERAIGVPALFTAQHSLTGEVSRLSYRQAHHCFHKLIAQRHILKGIRLHDLRHTFATERVGLMALEELRALMGHENIQTTLRYQKVTSLRAEEVAHKALNILTNSENKSL</sequence>
<evidence type="ECO:0000259" key="7">
    <source>
        <dbReference type="PROSITE" id="PS51900"/>
    </source>
</evidence>
<dbReference type="PANTHER" id="PTHR30349:SF41">
    <property type="entry name" value="INTEGRASE_RECOMBINASE PROTEIN MJ0367-RELATED"/>
    <property type="match status" value="1"/>
</dbReference>